<proteinExistence type="predicted"/>
<gene>
    <name evidence="2" type="ORF">TL08_25535</name>
</gene>
<keyword evidence="1" id="KW-0732">Signal</keyword>
<dbReference type="Proteomes" id="UP000095210">
    <property type="component" value="Chromosome"/>
</dbReference>
<feature type="signal peptide" evidence="1">
    <location>
        <begin position="1"/>
        <end position="20"/>
    </location>
</feature>
<evidence type="ECO:0000313" key="3">
    <source>
        <dbReference type="Proteomes" id="UP000095210"/>
    </source>
</evidence>
<feature type="chain" id="PRO_5042188625" evidence="1">
    <location>
        <begin position="21"/>
        <end position="179"/>
    </location>
</feature>
<organism evidence="2 3">
    <name type="scientific">Actinoalloteichus hymeniacidonis</name>
    <dbReference type="NCBI Taxonomy" id="340345"/>
    <lineage>
        <taxon>Bacteria</taxon>
        <taxon>Bacillati</taxon>
        <taxon>Actinomycetota</taxon>
        <taxon>Actinomycetes</taxon>
        <taxon>Pseudonocardiales</taxon>
        <taxon>Pseudonocardiaceae</taxon>
        <taxon>Actinoalloteichus</taxon>
    </lineage>
</organism>
<dbReference type="EMBL" id="CP014859">
    <property type="protein sequence ID" value="AOS65883.1"/>
    <property type="molecule type" value="Genomic_DNA"/>
</dbReference>
<evidence type="ECO:0000256" key="1">
    <source>
        <dbReference type="SAM" id="SignalP"/>
    </source>
</evidence>
<evidence type="ECO:0000313" key="2">
    <source>
        <dbReference type="EMBL" id="AOS65883.1"/>
    </source>
</evidence>
<accession>A0AAC9HUV5</accession>
<protein>
    <submittedName>
        <fullName evidence="2">Uncharacterized protein</fullName>
    </submittedName>
</protein>
<dbReference type="AlphaFoldDB" id="A0AAC9HUV5"/>
<keyword evidence="3" id="KW-1185">Reference proteome</keyword>
<name>A0AAC9HUV5_9PSEU</name>
<sequence length="179" mass="19134">MAMGLLLASGSMLSAPAALGAEQETSARVAASVEAAPQTVRDIDWRNSEFPVSEVGGCPPAIVSFEDGQGVSGDWIYRFAPEREIVFADVGLGREAALLVLQCGPPNSEFSTAVVAMDVDEAGTITALGTVGNKDSWEIYPADIAVFYGDVAIRFQDFGTDEFFNEYYRYSPGEGFVQL</sequence>
<reference evidence="3" key="1">
    <citation type="submission" date="2016-03" db="EMBL/GenBank/DDBJ databases">
        <title>Complete genome sequence of the type strain Actinoalloteichus hymeniacidonis DSM 45092.</title>
        <authorList>
            <person name="Schaffert L."/>
            <person name="Albersmeier A."/>
            <person name="Winkler A."/>
            <person name="Kalinowski J."/>
            <person name="Zotchev S."/>
            <person name="Ruckert C."/>
        </authorList>
    </citation>
    <scope>NUCLEOTIDE SEQUENCE [LARGE SCALE GENOMIC DNA]</scope>
    <source>
        <strain evidence="3">HPA177(T) (DSM 45092(T))</strain>
    </source>
</reference>
<dbReference type="KEGG" id="ahm:TL08_25535"/>